<dbReference type="EMBL" id="JACVVK020000039">
    <property type="protein sequence ID" value="KAK7500071.1"/>
    <property type="molecule type" value="Genomic_DNA"/>
</dbReference>
<accession>A0ABD0LLE0</accession>
<organism evidence="2 3">
    <name type="scientific">Batillaria attramentaria</name>
    <dbReference type="NCBI Taxonomy" id="370345"/>
    <lineage>
        <taxon>Eukaryota</taxon>
        <taxon>Metazoa</taxon>
        <taxon>Spiralia</taxon>
        <taxon>Lophotrochozoa</taxon>
        <taxon>Mollusca</taxon>
        <taxon>Gastropoda</taxon>
        <taxon>Caenogastropoda</taxon>
        <taxon>Sorbeoconcha</taxon>
        <taxon>Cerithioidea</taxon>
        <taxon>Batillariidae</taxon>
        <taxon>Batillaria</taxon>
    </lineage>
</organism>
<protein>
    <submittedName>
        <fullName evidence="2">Uncharacterized protein</fullName>
    </submittedName>
</protein>
<proteinExistence type="predicted"/>
<reference evidence="2 3" key="1">
    <citation type="journal article" date="2023" name="Sci. Data">
        <title>Genome assembly of the Korean intertidal mud-creeper Batillaria attramentaria.</title>
        <authorList>
            <person name="Patra A.K."/>
            <person name="Ho P.T."/>
            <person name="Jun S."/>
            <person name="Lee S.J."/>
            <person name="Kim Y."/>
            <person name="Won Y.J."/>
        </authorList>
    </citation>
    <scope>NUCLEOTIDE SEQUENCE [LARGE SCALE GENOMIC DNA]</scope>
    <source>
        <strain evidence="2">Wonlab-2016</strain>
    </source>
</reference>
<comment type="caution">
    <text evidence="2">The sequence shown here is derived from an EMBL/GenBank/DDBJ whole genome shotgun (WGS) entry which is preliminary data.</text>
</comment>
<dbReference type="AlphaFoldDB" id="A0ABD0LLE0"/>
<keyword evidence="3" id="KW-1185">Reference proteome</keyword>
<sequence length="135" mass="15346">MSNRKKVDNNTTLSSRHGKHGYTQVPSTLLSVSVEAKQAQQILSRRIPKTLGHDRNPGTMTHCLFLSVDSFSTFFLFASSAWKRQSRHTRCLRYGLPVPGVLANQRVLIFHKPDYVLAPLWRFHTHTDTAACNQL</sequence>
<gene>
    <name evidence="2" type="ORF">BaRGS_00008618</name>
</gene>
<feature type="region of interest" description="Disordered" evidence="1">
    <location>
        <begin position="1"/>
        <end position="23"/>
    </location>
</feature>
<evidence type="ECO:0000256" key="1">
    <source>
        <dbReference type="SAM" id="MobiDB-lite"/>
    </source>
</evidence>
<dbReference type="Proteomes" id="UP001519460">
    <property type="component" value="Unassembled WGS sequence"/>
</dbReference>
<name>A0ABD0LLE0_9CAEN</name>
<evidence type="ECO:0000313" key="3">
    <source>
        <dbReference type="Proteomes" id="UP001519460"/>
    </source>
</evidence>
<evidence type="ECO:0000313" key="2">
    <source>
        <dbReference type="EMBL" id="KAK7500071.1"/>
    </source>
</evidence>